<protein>
    <recommendedName>
        <fullName evidence="1">FHA domain-containing protein</fullName>
    </recommendedName>
</protein>
<dbReference type="PROSITE" id="PS50006">
    <property type="entry name" value="FHA_DOMAIN"/>
    <property type="match status" value="1"/>
</dbReference>
<dbReference type="GeneID" id="18915729"/>
<organism evidence="2 3">
    <name type="scientific">Phanerochaete carnosa (strain HHB-10118-sp)</name>
    <name type="common">White-rot fungus</name>
    <name type="synonym">Peniophora carnosa</name>
    <dbReference type="NCBI Taxonomy" id="650164"/>
    <lineage>
        <taxon>Eukaryota</taxon>
        <taxon>Fungi</taxon>
        <taxon>Dikarya</taxon>
        <taxon>Basidiomycota</taxon>
        <taxon>Agaricomycotina</taxon>
        <taxon>Agaricomycetes</taxon>
        <taxon>Polyporales</taxon>
        <taxon>Phanerochaetaceae</taxon>
        <taxon>Phanerochaete</taxon>
    </lineage>
</organism>
<accession>K5WB92</accession>
<dbReference type="KEGG" id="pco:PHACADRAFT_253284"/>
<gene>
    <name evidence="2" type="ORF">PHACADRAFT_253284</name>
</gene>
<dbReference type="InterPro" id="IPR051176">
    <property type="entry name" value="Cent_Immune-Sig_Mod"/>
</dbReference>
<dbReference type="InterPro" id="IPR008984">
    <property type="entry name" value="SMAD_FHA_dom_sf"/>
</dbReference>
<dbReference type="HOGENOM" id="CLU_118383_0_0_1"/>
<sequence>MVEISYVSDLPALYLYPLNGSFAPKCISLADRVHIVIGRHTNIKTVPTRENGRFSSKVLSRMHAEVWAEGGKIFARDTQSSNGTYLNGTRLSPEGKASPHAELHTGDEVVLGIDVFGRDNVTICHHKVAARVVCAFTEQDAHAAELPPSVRNGLLGDIDGAGLRAAL</sequence>
<dbReference type="PANTHER" id="PTHR15715:SF37">
    <property type="entry name" value="LD47843P"/>
    <property type="match status" value="1"/>
</dbReference>
<dbReference type="AlphaFoldDB" id="K5WB92"/>
<dbReference type="OrthoDB" id="2799628at2759"/>
<evidence type="ECO:0000259" key="1">
    <source>
        <dbReference type="PROSITE" id="PS50006"/>
    </source>
</evidence>
<dbReference type="Proteomes" id="UP000008370">
    <property type="component" value="Unassembled WGS sequence"/>
</dbReference>
<dbReference type="EMBL" id="JH930471">
    <property type="protein sequence ID" value="EKM56254.1"/>
    <property type="molecule type" value="Genomic_DNA"/>
</dbReference>
<dbReference type="InParanoid" id="K5WB92"/>
<dbReference type="PANTHER" id="PTHR15715">
    <property type="entry name" value="CENTROSOMAL PROTEIN OF 170 KDA"/>
    <property type="match status" value="1"/>
</dbReference>
<dbReference type="Gene3D" id="2.60.200.20">
    <property type="match status" value="1"/>
</dbReference>
<name>K5WB92_PHACS</name>
<proteinExistence type="predicted"/>
<evidence type="ECO:0000313" key="3">
    <source>
        <dbReference type="Proteomes" id="UP000008370"/>
    </source>
</evidence>
<feature type="domain" description="FHA" evidence="1">
    <location>
        <begin position="35"/>
        <end position="91"/>
    </location>
</feature>
<dbReference type="RefSeq" id="XP_007394109.1">
    <property type="nucleotide sequence ID" value="XM_007394047.1"/>
</dbReference>
<dbReference type="SUPFAM" id="SSF49879">
    <property type="entry name" value="SMAD/FHA domain"/>
    <property type="match status" value="1"/>
</dbReference>
<keyword evidence="3" id="KW-1185">Reference proteome</keyword>
<dbReference type="STRING" id="650164.K5WB92"/>
<dbReference type="SMART" id="SM00240">
    <property type="entry name" value="FHA"/>
    <property type="match status" value="1"/>
</dbReference>
<dbReference type="InterPro" id="IPR000253">
    <property type="entry name" value="FHA_dom"/>
</dbReference>
<dbReference type="GO" id="GO:0005737">
    <property type="term" value="C:cytoplasm"/>
    <property type="evidence" value="ECO:0007669"/>
    <property type="project" value="TreeGrafter"/>
</dbReference>
<dbReference type="Pfam" id="PF00498">
    <property type="entry name" value="FHA"/>
    <property type="match status" value="1"/>
</dbReference>
<evidence type="ECO:0000313" key="2">
    <source>
        <dbReference type="EMBL" id="EKM56254.1"/>
    </source>
</evidence>
<reference evidence="2 3" key="1">
    <citation type="journal article" date="2012" name="BMC Genomics">
        <title>Comparative genomics of the white-rot fungi, Phanerochaete carnosa and P. chrysosporium, to elucidate the genetic basis of the distinct wood types they colonize.</title>
        <authorList>
            <person name="Suzuki H."/>
            <person name="MacDonald J."/>
            <person name="Syed K."/>
            <person name="Salamov A."/>
            <person name="Hori C."/>
            <person name="Aerts A."/>
            <person name="Henrissat B."/>
            <person name="Wiebenga A."/>
            <person name="vanKuyk P.A."/>
            <person name="Barry K."/>
            <person name="Lindquist E."/>
            <person name="LaButti K."/>
            <person name="Lapidus A."/>
            <person name="Lucas S."/>
            <person name="Coutinho P."/>
            <person name="Gong Y."/>
            <person name="Samejima M."/>
            <person name="Mahadevan R."/>
            <person name="Abou-Zaid M."/>
            <person name="de Vries R.P."/>
            <person name="Igarashi K."/>
            <person name="Yadav J.S."/>
            <person name="Grigoriev I.V."/>
            <person name="Master E.R."/>
        </authorList>
    </citation>
    <scope>NUCLEOTIDE SEQUENCE [LARGE SCALE GENOMIC DNA]</scope>
    <source>
        <strain evidence="2 3">HHB-10118-sp</strain>
    </source>
</reference>